<reference evidence="4" key="1">
    <citation type="submission" date="2019-03" db="EMBL/GenBank/DDBJ databases">
        <title>Improved annotation for the trematode Fasciola hepatica.</title>
        <authorList>
            <person name="Choi Y.-J."/>
            <person name="Martin J."/>
            <person name="Mitreva M."/>
        </authorList>
    </citation>
    <scope>NUCLEOTIDE SEQUENCE [LARGE SCALE GENOMIC DNA]</scope>
</reference>
<dbReference type="EMBL" id="JXXN02003469">
    <property type="protein sequence ID" value="THD21517.1"/>
    <property type="molecule type" value="Genomic_DNA"/>
</dbReference>
<dbReference type="PANTHER" id="PTHR23176:SF133">
    <property type="entry name" value="GTPASE-ACTIVATING PROTEIN PAC-1"/>
    <property type="match status" value="1"/>
</dbReference>
<feature type="region of interest" description="Disordered" evidence="2">
    <location>
        <begin position="1407"/>
        <end position="1441"/>
    </location>
</feature>
<dbReference type="Proteomes" id="UP000230066">
    <property type="component" value="Unassembled WGS sequence"/>
</dbReference>
<feature type="domain" description="Rho-GAP" evidence="3">
    <location>
        <begin position="959"/>
        <end position="1151"/>
    </location>
</feature>
<name>A0A4E0RL16_FASHE</name>
<feature type="compositionally biased region" description="Low complexity" evidence="2">
    <location>
        <begin position="726"/>
        <end position="753"/>
    </location>
</feature>
<dbReference type="SMART" id="SM00324">
    <property type="entry name" value="RhoGAP"/>
    <property type="match status" value="1"/>
</dbReference>
<dbReference type="Pfam" id="PF00620">
    <property type="entry name" value="RhoGAP"/>
    <property type="match status" value="1"/>
</dbReference>
<feature type="region of interest" description="Disordered" evidence="2">
    <location>
        <begin position="664"/>
        <end position="683"/>
    </location>
</feature>
<feature type="compositionally biased region" description="Polar residues" evidence="2">
    <location>
        <begin position="115"/>
        <end position="126"/>
    </location>
</feature>
<feature type="compositionally biased region" description="Low complexity" evidence="2">
    <location>
        <begin position="1192"/>
        <end position="1203"/>
    </location>
</feature>
<feature type="compositionally biased region" description="Polar residues" evidence="2">
    <location>
        <begin position="756"/>
        <end position="770"/>
    </location>
</feature>
<feature type="compositionally biased region" description="Polar residues" evidence="2">
    <location>
        <begin position="1262"/>
        <end position="1277"/>
    </location>
</feature>
<dbReference type="GO" id="GO:0005737">
    <property type="term" value="C:cytoplasm"/>
    <property type="evidence" value="ECO:0007669"/>
    <property type="project" value="TreeGrafter"/>
</dbReference>
<evidence type="ECO:0000313" key="5">
    <source>
        <dbReference type="Proteomes" id="UP000230066"/>
    </source>
</evidence>
<dbReference type="InterPro" id="IPR000198">
    <property type="entry name" value="RhoGAP_dom"/>
</dbReference>
<dbReference type="PROSITE" id="PS50238">
    <property type="entry name" value="RHOGAP"/>
    <property type="match status" value="1"/>
</dbReference>
<dbReference type="InterPro" id="IPR050729">
    <property type="entry name" value="Rho-GAP"/>
</dbReference>
<feature type="compositionally biased region" description="Low complexity" evidence="2">
    <location>
        <begin position="144"/>
        <end position="172"/>
    </location>
</feature>
<keyword evidence="5" id="KW-1185">Reference proteome</keyword>
<feature type="region of interest" description="Disordered" evidence="2">
    <location>
        <begin position="1163"/>
        <end position="1217"/>
    </location>
</feature>
<sequence>MHSEDHESTVCPTRETMSYPAHPRHVRPAFATHQPILLSRPGQSGFGCGSTVRGPSRAHIRIPVWSSSRGYYYHPHPLHPPFQLSTSTTTTAGARRGSFPLQMTRVGGLILETPDGSQLPANTQASPGLGSSGVTYQSLSACTSPTSVKHPSDSSSSSRGATFFSSSSVPSPANTPPLPPNSAISVTAPISCVDIVRLGPGDTVTHALSGDAHYTAHSLIRMHYCPQPYVSLGPVDDGQVTVPICCTPPWSFSESSAATCDNAVSVTAGQTTMAPSTHQVFSWSSFTPTRTQPCDKSLGGQFTVIPDSRVASTECSHPPSLFPQSVLSQTTQLPGRPSGFMSPTGPQVARTVRHLRRIRHIFGDSLGYVSSANSASMGALAATEKNCATTNSLVELRPHGSRSVESVRPASLVCKCPEPDCMIEAELTGDRCSEALLLLSTDASIPAAQNQPQQVMVRFEQLPTQYQNCNCPTVWERYCASFVDDTLRLTRLVSHGQSNECDSPPAHLHLSLTESNLTWHSPSDLSDLDLPSGTRWATGDSVIGFLRVPSSRIRCQLYFLHRQLASDLLGHWGPSTGTSTVVTTASMMSSVNDLTGLEYTQTSSVHSAAVTRPVMRGKHATGRSSSLGLAGPPGGVPLLRAVGTAAASVGMPLVGRSSLTSWLHQSEQKQTGEPHIDSVNGDVTKDTYSSVPVPFSTGKSTKKVTAAQARSSRGRFHQAFTRMRRAATASSAPTARSPSRSAGARRFASSHGALMSSKSNVSTTSCTGSPPSVVDPHSESGPSQLEAAVGLSIATAIPCDAVGYLQTVHSPVAQSSPALLLATSVSPSPALQSPYLTYLPFESTGSAEERLCADTNNLDVPLSDFHSSDSCEPLGPAGSEESSKQSYAKLTSSSELVTATLTTSVSSVGPAMVLTSVSSAEFPAVATTTCASVPLTPHPFIPLPVPHTGPLALHKCPRSTLSPFVPFIVEFCVTLVERYGLNCVGLYRLSGSKVAHDFISTELRKNLNEIDVTSDKWNDIHAICGVLKTFLRNLPDSLFPKVMYTDFLSACRQQQREKRLLSIQRLLSIMECYPDHPEYRAHRATLRYLATHLARVSAREAVNKMTAYNLALVFAPNLVQPCEDSPELLMSDSKYKIMLVETVIKYHAWIFSPDLGIESGCSVPTDSTEKLPSTGGTGTSSETTDLHVRSGTTDPSALTSTTTDSEDPTNQPGRLEGDVQPLVSELLNAAADLPPPPSDTDLETAEEPGPSSDRPSDVALDSRSQPQSRPRFTSIPTPSWSAAALRALADGSKFRPELLLTQETESDDLERVSAMGSHVASTLSVATGANVAVSAVTAASTARFITRPRPFASQLGTKLDSLRHLSQGCLDQYTSEARQLGVRVAESRRQLETTVAQRMYAEQLLMEARGQQQQQQQQSDPTDLSGTPHCEGITSTLPSSSQIVSSVGTVPTRVSPDQQTTPKEACLSSKTPKKSVRPLSLLCLLDIAANASVKYETVLISRRNHDGPTPYFLLSDVPIELSLRICTDHSTHLISTHTFA</sequence>
<feature type="compositionally biased region" description="Basic and acidic residues" evidence="2">
    <location>
        <begin position="666"/>
        <end position="676"/>
    </location>
</feature>
<gene>
    <name evidence="4" type="ORF">D915_007893</name>
</gene>
<feature type="region of interest" description="Disordered" evidence="2">
    <location>
        <begin position="142"/>
        <end position="180"/>
    </location>
</feature>
<evidence type="ECO:0000313" key="4">
    <source>
        <dbReference type="EMBL" id="THD21517.1"/>
    </source>
</evidence>
<evidence type="ECO:0000256" key="1">
    <source>
        <dbReference type="ARBA" id="ARBA00022468"/>
    </source>
</evidence>
<evidence type="ECO:0000259" key="3">
    <source>
        <dbReference type="PROSITE" id="PS50238"/>
    </source>
</evidence>
<evidence type="ECO:0000256" key="2">
    <source>
        <dbReference type="SAM" id="MobiDB-lite"/>
    </source>
</evidence>
<feature type="region of interest" description="Disordered" evidence="2">
    <location>
        <begin position="691"/>
        <end position="783"/>
    </location>
</feature>
<comment type="caution">
    <text evidence="4">The sequence shown here is derived from an EMBL/GenBank/DDBJ whole genome shotgun (WGS) entry which is preliminary data.</text>
</comment>
<accession>A0A4E0RL16</accession>
<dbReference type="InterPro" id="IPR008936">
    <property type="entry name" value="Rho_GTPase_activation_prot"/>
</dbReference>
<dbReference type="SUPFAM" id="SSF48350">
    <property type="entry name" value="GTPase activation domain, GAP"/>
    <property type="match status" value="1"/>
</dbReference>
<dbReference type="PANTHER" id="PTHR23176">
    <property type="entry name" value="RHO/RAC/CDC GTPASE-ACTIVATING PROTEIN"/>
    <property type="match status" value="1"/>
</dbReference>
<organism evidence="4 5">
    <name type="scientific">Fasciola hepatica</name>
    <name type="common">Liver fluke</name>
    <dbReference type="NCBI Taxonomy" id="6192"/>
    <lineage>
        <taxon>Eukaryota</taxon>
        <taxon>Metazoa</taxon>
        <taxon>Spiralia</taxon>
        <taxon>Lophotrochozoa</taxon>
        <taxon>Platyhelminthes</taxon>
        <taxon>Trematoda</taxon>
        <taxon>Digenea</taxon>
        <taxon>Plagiorchiida</taxon>
        <taxon>Echinostomata</taxon>
        <taxon>Echinostomatoidea</taxon>
        <taxon>Fasciolidae</taxon>
        <taxon>Fasciola</taxon>
    </lineage>
</organism>
<proteinExistence type="predicted"/>
<dbReference type="GO" id="GO:0005096">
    <property type="term" value="F:GTPase activator activity"/>
    <property type="evidence" value="ECO:0007669"/>
    <property type="project" value="UniProtKB-KW"/>
</dbReference>
<feature type="region of interest" description="Disordered" evidence="2">
    <location>
        <begin position="111"/>
        <end position="130"/>
    </location>
</feature>
<feature type="region of interest" description="Disordered" evidence="2">
    <location>
        <begin position="1"/>
        <end position="20"/>
    </location>
</feature>
<dbReference type="GO" id="GO:0007165">
    <property type="term" value="P:signal transduction"/>
    <property type="evidence" value="ECO:0007669"/>
    <property type="project" value="InterPro"/>
</dbReference>
<dbReference type="Gene3D" id="1.10.555.10">
    <property type="entry name" value="Rho GTPase activation protein"/>
    <property type="match status" value="1"/>
</dbReference>
<feature type="region of interest" description="Disordered" evidence="2">
    <location>
        <begin position="1230"/>
        <end position="1277"/>
    </location>
</feature>
<keyword evidence="1" id="KW-0343">GTPase activation</keyword>
<protein>
    <recommendedName>
        <fullName evidence="3">Rho-GAP domain-containing protein</fullName>
    </recommendedName>
</protein>